<keyword evidence="4" id="KW-0249">Electron transport</keyword>
<dbReference type="InterPro" id="IPR032879">
    <property type="entry name" value="FixG_C"/>
</dbReference>
<keyword evidence="7" id="KW-1133">Transmembrane helix</keyword>
<comment type="caution">
    <text evidence="9">The sequence shown here is derived from an EMBL/GenBank/DDBJ whole genome shotgun (WGS) entry which is preliminary data.</text>
</comment>
<dbReference type="Pfam" id="PF11614">
    <property type="entry name" value="FixG_C"/>
    <property type="match status" value="1"/>
</dbReference>
<evidence type="ECO:0000256" key="4">
    <source>
        <dbReference type="ARBA" id="ARBA00022982"/>
    </source>
</evidence>
<keyword evidence="1" id="KW-0813">Transport</keyword>
<dbReference type="NCBIfam" id="TIGR02745">
    <property type="entry name" value="ccoG_rdxA_fixG"/>
    <property type="match status" value="1"/>
</dbReference>
<evidence type="ECO:0000256" key="5">
    <source>
        <dbReference type="ARBA" id="ARBA00023004"/>
    </source>
</evidence>
<sequence>MKFDIKEEQLIIKPYENEGTIQVREQKGRYQGLRRKLSWLLMIIFMLVPFIPYNGQQAVLLDISEQQFRIFAITFWPQDFIFLAGIFMVAAFALFFVTAWLGRVWCGYTCPQTIWTLAYVWVEHRIEGNRNKRIALNKKPWTLEKINKKAQKHIIWFFMSFVTATTFVSYFVPVVELYSNMLSFEWSGLVTFWVFFFALCTYGNAGFLREKVCTHMCPYARFQSAMFDKDTLIVAYDPTRGENRGRRKRKDDPKELGLGDCVDCNLCVEVCPVGIDIRNGLQYECINCALCVDACDQTMDKFGYEQGLISYTSEQQLTGKTSPKFSYKLFGYASFTLLITALMAFWLYSRIPLEVSVLRDRNVLYRVNYEGHVENIYTLKILNKNQQAFHYSINVQGLDDVSVNIPDSVLIGAGKMLQIPVTLATDGYNLTKKMTDIRFVVQAVEQPETMLVKETVFFRD</sequence>
<dbReference type="PROSITE" id="PS51379">
    <property type="entry name" value="4FE4S_FER_2"/>
    <property type="match status" value="1"/>
</dbReference>
<keyword evidence="2" id="KW-0004">4Fe-4S</keyword>
<feature type="transmembrane region" description="Helical" evidence="7">
    <location>
        <begin position="37"/>
        <end position="55"/>
    </location>
</feature>
<dbReference type="InterPro" id="IPR014116">
    <property type="entry name" value="Cyt_c_oxidase_cbb3_FixG"/>
</dbReference>
<evidence type="ECO:0000256" key="3">
    <source>
        <dbReference type="ARBA" id="ARBA00022723"/>
    </source>
</evidence>
<keyword evidence="10" id="KW-1185">Reference proteome</keyword>
<keyword evidence="3" id="KW-0479">Metal-binding</keyword>
<evidence type="ECO:0000259" key="8">
    <source>
        <dbReference type="PROSITE" id="PS51379"/>
    </source>
</evidence>
<accession>A0A502KP56</accession>
<dbReference type="Pfam" id="PF13746">
    <property type="entry name" value="Fer4_18"/>
    <property type="match status" value="1"/>
</dbReference>
<feature type="transmembrane region" description="Helical" evidence="7">
    <location>
        <begin position="329"/>
        <end position="348"/>
    </location>
</feature>
<dbReference type="InterPro" id="IPR017900">
    <property type="entry name" value="4Fe4S_Fe_S_CS"/>
</dbReference>
<protein>
    <submittedName>
        <fullName evidence="9">Cytochrome c oxidase accessory protein CcoG</fullName>
    </submittedName>
</protein>
<dbReference type="GO" id="GO:0046872">
    <property type="term" value="F:metal ion binding"/>
    <property type="evidence" value="ECO:0007669"/>
    <property type="project" value="UniProtKB-KW"/>
</dbReference>
<dbReference type="InterPro" id="IPR051684">
    <property type="entry name" value="Electron_Trans/Redox"/>
</dbReference>
<keyword evidence="7" id="KW-0472">Membrane</keyword>
<dbReference type="PROSITE" id="PS00198">
    <property type="entry name" value="4FE4S_FER_1"/>
    <property type="match status" value="1"/>
</dbReference>
<evidence type="ECO:0000256" key="7">
    <source>
        <dbReference type="SAM" id="Phobius"/>
    </source>
</evidence>
<dbReference type="InterPro" id="IPR009051">
    <property type="entry name" value="Helical_ferredxn"/>
</dbReference>
<dbReference type="AlphaFoldDB" id="A0A502KP56"/>
<keyword evidence="6" id="KW-0411">Iron-sulfur</keyword>
<feature type="transmembrane region" description="Helical" evidence="7">
    <location>
        <begin position="184"/>
        <end position="202"/>
    </location>
</feature>
<feature type="domain" description="4Fe-4S ferredoxin-type" evidence="8">
    <location>
        <begin position="252"/>
        <end position="280"/>
    </location>
</feature>
<evidence type="ECO:0000313" key="10">
    <source>
        <dbReference type="Proteomes" id="UP000315303"/>
    </source>
</evidence>
<dbReference type="RefSeq" id="WP_140604977.1">
    <property type="nucleotide sequence ID" value="NZ_SAWY01000036.1"/>
</dbReference>
<dbReference type="InterPro" id="IPR013783">
    <property type="entry name" value="Ig-like_fold"/>
</dbReference>
<dbReference type="GO" id="GO:0051539">
    <property type="term" value="F:4 iron, 4 sulfur cluster binding"/>
    <property type="evidence" value="ECO:0007669"/>
    <property type="project" value="UniProtKB-KW"/>
</dbReference>
<dbReference type="PANTHER" id="PTHR30176:SF3">
    <property type="entry name" value="FERREDOXIN-TYPE PROTEIN NAPH"/>
    <property type="match status" value="1"/>
</dbReference>
<evidence type="ECO:0000256" key="6">
    <source>
        <dbReference type="ARBA" id="ARBA00023014"/>
    </source>
</evidence>
<feature type="transmembrane region" description="Helical" evidence="7">
    <location>
        <begin position="154"/>
        <end position="172"/>
    </location>
</feature>
<name>A0A502KP56_9GAMM</name>
<evidence type="ECO:0000256" key="1">
    <source>
        <dbReference type="ARBA" id="ARBA00022448"/>
    </source>
</evidence>
<evidence type="ECO:0000313" key="9">
    <source>
        <dbReference type="EMBL" id="TPH13458.1"/>
    </source>
</evidence>
<dbReference type="EMBL" id="SAWY01000036">
    <property type="protein sequence ID" value="TPH13458.1"/>
    <property type="molecule type" value="Genomic_DNA"/>
</dbReference>
<keyword evidence="5" id="KW-0408">Iron</keyword>
<dbReference type="Proteomes" id="UP000315303">
    <property type="component" value="Unassembled WGS sequence"/>
</dbReference>
<dbReference type="Gene3D" id="1.10.1060.10">
    <property type="entry name" value="Alpha-helical ferredoxin"/>
    <property type="match status" value="1"/>
</dbReference>
<gene>
    <name evidence="9" type="primary">ccoG</name>
    <name evidence="9" type="ORF">EPA86_14820</name>
</gene>
<dbReference type="GO" id="GO:0005886">
    <property type="term" value="C:plasma membrane"/>
    <property type="evidence" value="ECO:0007669"/>
    <property type="project" value="TreeGrafter"/>
</dbReference>
<evidence type="ECO:0000256" key="2">
    <source>
        <dbReference type="ARBA" id="ARBA00022485"/>
    </source>
</evidence>
<organism evidence="9 10">
    <name type="scientific">Litorilituus lipolyticus</name>
    <dbReference type="NCBI Taxonomy" id="2491017"/>
    <lineage>
        <taxon>Bacteria</taxon>
        <taxon>Pseudomonadati</taxon>
        <taxon>Pseudomonadota</taxon>
        <taxon>Gammaproteobacteria</taxon>
        <taxon>Alteromonadales</taxon>
        <taxon>Colwelliaceae</taxon>
        <taxon>Litorilituus</taxon>
    </lineage>
</organism>
<reference evidence="9 10" key="1">
    <citation type="submission" date="2019-01" db="EMBL/GenBank/DDBJ databases">
        <title>Litorilituus lipolytica sp. nov., isolated from intertidal sand of the Yellow Sea in China.</title>
        <authorList>
            <person name="Liu A."/>
        </authorList>
    </citation>
    <scope>NUCLEOTIDE SEQUENCE [LARGE SCALE GENOMIC DNA]</scope>
    <source>
        <strain evidence="9 10">RZ04</strain>
    </source>
</reference>
<dbReference type="FunFam" id="1.10.1060.10:FF:000015">
    <property type="entry name" value="Cytochrome c oxidase accessory protein CcoG"/>
    <property type="match status" value="1"/>
</dbReference>
<proteinExistence type="predicted"/>
<feature type="transmembrane region" description="Helical" evidence="7">
    <location>
        <begin position="80"/>
        <end position="101"/>
    </location>
</feature>
<keyword evidence="7" id="KW-0812">Transmembrane</keyword>
<dbReference type="OrthoDB" id="9811700at2"/>
<dbReference type="Gene3D" id="2.60.40.10">
    <property type="entry name" value="Immunoglobulins"/>
    <property type="match status" value="1"/>
</dbReference>
<dbReference type="PANTHER" id="PTHR30176">
    <property type="entry name" value="FERREDOXIN-TYPE PROTEIN NAPH"/>
    <property type="match status" value="1"/>
</dbReference>
<dbReference type="SUPFAM" id="SSF54862">
    <property type="entry name" value="4Fe-4S ferredoxins"/>
    <property type="match status" value="1"/>
</dbReference>
<dbReference type="InterPro" id="IPR017896">
    <property type="entry name" value="4Fe4S_Fe-S-bd"/>
</dbReference>